<protein>
    <submittedName>
        <fullName evidence="1">Uncharacterized protein</fullName>
    </submittedName>
</protein>
<evidence type="ECO:0000313" key="1">
    <source>
        <dbReference type="EMBL" id="KAL0905299.1"/>
    </source>
</evidence>
<reference evidence="1 2" key="1">
    <citation type="journal article" date="2024" name="Plant Biotechnol. J.">
        <title>Dendrobium thyrsiflorum genome and its molecular insights into genes involved in important horticultural traits.</title>
        <authorList>
            <person name="Chen B."/>
            <person name="Wang J.Y."/>
            <person name="Zheng P.J."/>
            <person name="Li K.L."/>
            <person name="Liang Y.M."/>
            <person name="Chen X.F."/>
            <person name="Zhang C."/>
            <person name="Zhao X."/>
            <person name="He X."/>
            <person name="Zhang G.Q."/>
            <person name="Liu Z.J."/>
            <person name="Xu Q."/>
        </authorList>
    </citation>
    <scope>NUCLEOTIDE SEQUENCE [LARGE SCALE GENOMIC DNA]</scope>
    <source>
        <strain evidence="1">GZMU011</strain>
    </source>
</reference>
<sequence>MCYAAIQAPTDKTRRLWKMWILMRAMSNYLRGVYTDVLCEMIDFHLQVTTKIAYITPFILEENTSSDDELQIMRPIFDRTYTSHRSILDMLAGHPGREYQSFRSPSDAFPLGGRVLLQICVCLNGLFSKVDTMGMICNSICRGRKCRRGEGELSDEDPNLHVTIGERIQGEAIRHDIAIDLWNARLTAEKHLLFRQAVSGEIEGTEISSEHPRRGGGQRKSRFVLTFSQVGVEIARVASSAPSWLFDLAPLTTFPSCRIGSYDILIGSNNGSSLAVKMRKAQLKHHESALKAQLEHNYNSQ</sequence>
<gene>
    <name evidence="1" type="ORF">M5K25_023708</name>
</gene>
<keyword evidence="2" id="KW-1185">Reference proteome</keyword>
<comment type="caution">
    <text evidence="1">The sequence shown here is derived from an EMBL/GenBank/DDBJ whole genome shotgun (WGS) entry which is preliminary data.</text>
</comment>
<dbReference type="AlphaFoldDB" id="A0ABD0TZY8"/>
<name>A0ABD0TZY8_DENTH</name>
<dbReference type="EMBL" id="JANQDX010000018">
    <property type="protein sequence ID" value="KAL0905299.1"/>
    <property type="molecule type" value="Genomic_DNA"/>
</dbReference>
<dbReference type="Proteomes" id="UP001552299">
    <property type="component" value="Unassembled WGS sequence"/>
</dbReference>
<organism evidence="1 2">
    <name type="scientific">Dendrobium thyrsiflorum</name>
    <name type="common">Pinecone-like raceme dendrobium</name>
    <name type="synonym">Orchid</name>
    <dbReference type="NCBI Taxonomy" id="117978"/>
    <lineage>
        <taxon>Eukaryota</taxon>
        <taxon>Viridiplantae</taxon>
        <taxon>Streptophyta</taxon>
        <taxon>Embryophyta</taxon>
        <taxon>Tracheophyta</taxon>
        <taxon>Spermatophyta</taxon>
        <taxon>Magnoliopsida</taxon>
        <taxon>Liliopsida</taxon>
        <taxon>Asparagales</taxon>
        <taxon>Orchidaceae</taxon>
        <taxon>Epidendroideae</taxon>
        <taxon>Malaxideae</taxon>
        <taxon>Dendrobiinae</taxon>
        <taxon>Dendrobium</taxon>
    </lineage>
</organism>
<evidence type="ECO:0000313" key="2">
    <source>
        <dbReference type="Proteomes" id="UP001552299"/>
    </source>
</evidence>
<proteinExistence type="predicted"/>
<accession>A0ABD0TZY8</accession>